<dbReference type="NCBIfam" id="TIGR01167">
    <property type="entry name" value="LPXTG_anchor"/>
    <property type="match status" value="1"/>
</dbReference>
<gene>
    <name evidence="3" type="ORF">FD01_GL001150</name>
</gene>
<protein>
    <recommendedName>
        <fullName evidence="5">Gram-positive cocci surface proteins LPxTG domain-containing protein</fullName>
    </recommendedName>
</protein>
<keyword evidence="1" id="KW-1133">Transmembrane helix</keyword>
<dbReference type="Proteomes" id="UP000051790">
    <property type="component" value="Unassembled WGS sequence"/>
</dbReference>
<evidence type="ECO:0000256" key="2">
    <source>
        <dbReference type="SAM" id="SignalP"/>
    </source>
</evidence>
<keyword evidence="2" id="KW-0732">Signal</keyword>
<keyword evidence="1" id="KW-0472">Membrane</keyword>
<keyword evidence="1" id="KW-0812">Transmembrane</keyword>
<reference evidence="3 4" key="1">
    <citation type="journal article" date="2015" name="Genome Announc.">
        <title>Expanding the biotechnology potential of lactobacilli through comparative genomics of 213 strains and associated genera.</title>
        <authorList>
            <person name="Sun Z."/>
            <person name="Harris H.M."/>
            <person name="McCann A."/>
            <person name="Guo C."/>
            <person name="Argimon S."/>
            <person name="Zhang W."/>
            <person name="Yang X."/>
            <person name="Jeffery I.B."/>
            <person name="Cooney J.C."/>
            <person name="Kagawa T.F."/>
            <person name="Liu W."/>
            <person name="Song Y."/>
            <person name="Salvetti E."/>
            <person name="Wrobel A."/>
            <person name="Rasinkangas P."/>
            <person name="Parkhill J."/>
            <person name="Rea M.C."/>
            <person name="O'Sullivan O."/>
            <person name="Ritari J."/>
            <person name="Douillard F.P."/>
            <person name="Paul Ross R."/>
            <person name="Yang R."/>
            <person name="Briner A.E."/>
            <person name="Felis G.E."/>
            <person name="de Vos W.M."/>
            <person name="Barrangou R."/>
            <person name="Klaenhammer T.R."/>
            <person name="Caufield P.W."/>
            <person name="Cui Y."/>
            <person name="Zhang H."/>
            <person name="O'Toole P.W."/>
        </authorList>
    </citation>
    <scope>NUCLEOTIDE SEQUENCE [LARGE SCALE GENOMIC DNA]</scope>
    <source>
        <strain evidence="3 4">DSM 13343</strain>
    </source>
</reference>
<organism evidence="3 4">
    <name type="scientific">Lacticaseibacillus manihotivorans DSM 13343 = JCM 12514</name>
    <dbReference type="NCBI Taxonomy" id="1423769"/>
    <lineage>
        <taxon>Bacteria</taxon>
        <taxon>Bacillati</taxon>
        <taxon>Bacillota</taxon>
        <taxon>Bacilli</taxon>
        <taxon>Lactobacillales</taxon>
        <taxon>Lactobacillaceae</taxon>
        <taxon>Lacticaseibacillus</taxon>
    </lineage>
</organism>
<accession>A0A0R1QT30</accession>
<keyword evidence="4" id="KW-1185">Reference proteome</keyword>
<proteinExistence type="predicted"/>
<feature type="transmembrane region" description="Helical" evidence="1">
    <location>
        <begin position="162"/>
        <end position="182"/>
    </location>
</feature>
<dbReference type="PATRIC" id="fig|1423769.4.peg.1242"/>
<name>A0A0R1QT30_9LACO</name>
<dbReference type="EMBL" id="AZEU01000155">
    <property type="protein sequence ID" value="KRL44411.1"/>
    <property type="molecule type" value="Genomic_DNA"/>
</dbReference>
<evidence type="ECO:0000313" key="3">
    <source>
        <dbReference type="EMBL" id="KRL44411.1"/>
    </source>
</evidence>
<dbReference type="RefSeq" id="WP_056963844.1">
    <property type="nucleotide sequence ID" value="NZ_AZEU01000155.1"/>
</dbReference>
<feature type="chain" id="PRO_5006409586" description="Gram-positive cocci surface proteins LPxTG domain-containing protein" evidence="2">
    <location>
        <begin position="29"/>
        <end position="187"/>
    </location>
</feature>
<dbReference type="AlphaFoldDB" id="A0A0R1QT30"/>
<evidence type="ECO:0000256" key="1">
    <source>
        <dbReference type="SAM" id="Phobius"/>
    </source>
</evidence>
<feature type="signal peptide" evidence="2">
    <location>
        <begin position="1"/>
        <end position="28"/>
    </location>
</feature>
<evidence type="ECO:0008006" key="5">
    <source>
        <dbReference type="Google" id="ProtNLM"/>
    </source>
</evidence>
<evidence type="ECO:0000313" key="4">
    <source>
        <dbReference type="Proteomes" id="UP000051790"/>
    </source>
</evidence>
<sequence>MIKRNFIWLSLLAGLFIAFIMPTHPVHASNTSMHLAEPYETVTIYDVTEAWYTKAPHTIEQTMARQDQFVQNPPADKHLIQQVQADADLTAYFDLQAKQNNRRAVYYLEAKNGQSVVIVMPAKASTLDIWPKELITTPIPDQPHKPHHHNPSHPKLPATGEAVNGLGMLGIVALLLASVVGWRQRVH</sequence>
<comment type="caution">
    <text evidence="3">The sequence shown here is derived from an EMBL/GenBank/DDBJ whole genome shotgun (WGS) entry which is preliminary data.</text>
</comment>